<accession>A0A7T3X2B7</accession>
<reference evidence="3" key="1">
    <citation type="submission" date="2020-12" db="EMBL/GenBank/DDBJ databases">
        <title>GES Beta-lactamases isolated from hospital effluents in Brazil.</title>
        <authorList>
            <person name="Conte D."/>
            <person name="Mesa D."/>
            <person name="Palmeiro J.K."/>
            <person name="Dalla-Costa L.M."/>
        </authorList>
    </citation>
    <scope>NUCLEOTIDE SEQUENCE [LARGE SCALE GENOMIC DNA]</scope>
    <source>
        <strain evidence="3">Aero21</strain>
    </source>
</reference>
<sequence>MKQQLSQTPGETLMLAGLRINLHRLHPQFQQLSEAELKEQIRDTDRHIASLEVQQQTAEQRHQAEAHKQRLEQEQQQLRQELADFDTWQHLLAQSDQRAEQLIAHEQELDRLQAELAAINQQQLSLVDQLNALRQAQMRLDDEHNGIVTMRNQREDQGPEFGYLESLSYHPWLGEPPERWIPYIPVCKNSRPIVVNCWR</sequence>
<proteinExistence type="predicted"/>
<organism evidence="3">
    <name type="scientific">Aeromonas caviae</name>
    <name type="common">Aeromonas punctata</name>
    <dbReference type="NCBI Taxonomy" id="648"/>
    <lineage>
        <taxon>Bacteria</taxon>
        <taxon>Pseudomonadati</taxon>
        <taxon>Pseudomonadota</taxon>
        <taxon>Gammaproteobacteria</taxon>
        <taxon>Aeromonadales</taxon>
        <taxon>Aeromonadaceae</taxon>
        <taxon>Aeromonas</taxon>
    </lineage>
</organism>
<evidence type="ECO:0000256" key="1">
    <source>
        <dbReference type="SAM" id="MobiDB-lite"/>
    </source>
</evidence>
<name>A0A7T3X2B7_AERCA</name>
<evidence type="ECO:0000313" key="2">
    <source>
        <dbReference type="EMBL" id="QQA60872.1"/>
    </source>
</evidence>
<dbReference type="EMBL" id="CP065937">
    <property type="protein sequence ID" value="QQA60895.1"/>
    <property type="molecule type" value="Genomic_DNA"/>
</dbReference>
<protein>
    <submittedName>
        <fullName evidence="3">Uncharacterized protein</fullName>
    </submittedName>
</protein>
<feature type="compositionally biased region" description="Basic and acidic residues" evidence="1">
    <location>
        <begin position="59"/>
        <end position="73"/>
    </location>
</feature>
<gene>
    <name evidence="2" type="ORF">JC965_24240</name>
    <name evidence="3" type="ORF">JC965_24415</name>
</gene>
<dbReference type="EMBL" id="CP065937">
    <property type="protein sequence ID" value="QQA60872.1"/>
    <property type="molecule type" value="Genomic_DNA"/>
</dbReference>
<feature type="region of interest" description="Disordered" evidence="1">
    <location>
        <begin position="55"/>
        <end position="75"/>
    </location>
</feature>
<evidence type="ECO:0000313" key="3">
    <source>
        <dbReference type="EMBL" id="QQA60895.1"/>
    </source>
</evidence>
<dbReference type="AlphaFoldDB" id="A0A7T3X2B7"/>